<dbReference type="SUPFAM" id="SSF56954">
    <property type="entry name" value="Outer membrane efflux proteins (OEP)"/>
    <property type="match status" value="1"/>
</dbReference>
<comment type="subcellular location">
    <subcellularLocation>
        <location evidence="1">Cell outer membrane</location>
    </subcellularLocation>
</comment>
<dbReference type="InterPro" id="IPR003423">
    <property type="entry name" value="OMP_efflux"/>
</dbReference>
<evidence type="ECO:0000256" key="5">
    <source>
        <dbReference type="ARBA" id="ARBA00022692"/>
    </source>
</evidence>
<evidence type="ECO:0000313" key="11">
    <source>
        <dbReference type="Proteomes" id="UP000184191"/>
    </source>
</evidence>
<feature type="coiled-coil region" evidence="8">
    <location>
        <begin position="209"/>
        <end position="236"/>
    </location>
</feature>
<name>A0A1M6Z619_9RHOB</name>
<dbReference type="Pfam" id="PF02321">
    <property type="entry name" value="OEP"/>
    <property type="match status" value="2"/>
</dbReference>
<evidence type="ECO:0000256" key="2">
    <source>
        <dbReference type="ARBA" id="ARBA00007613"/>
    </source>
</evidence>
<sequence length="443" mass="47036">MTGLRKTALVTALCLSLAACAEQPDLAPVAASLESGTAGLGADRVPNTVARGAFGQHIARAVLAEPAITRSTANIRAARAEKSAADGAFRPDFSVGANAQTRLIRSNSSSDVGPFARVSQLVYDAGAARSDQTAAEARVLQSRAQQLETGARVTLDAVEVYNGLLTSRRLLAIAESNLRVLRDFADQIEERVVRGAGSTADSLIARSRVADAETQRADAQAQLERAEAAFRRLFVKIPAKLPPQVKAPPLPAGEADVLEQSPRLRAANATLRAAEADLLAARARRQPGVELGATGRRASGGGSDLALDLTLNYSLDTRGARRAAIETAQARLEAAQAERDTLLRDVREALAFVRTDQTAGEARVIAARQAVASNAASVDAAREQFSIGRRSMVDLLDAQRDFVRAEQTLIRAEQERFLTDYAALALTGDILDVFDITLPEVAQ</sequence>
<dbReference type="GO" id="GO:0015562">
    <property type="term" value="F:efflux transmembrane transporter activity"/>
    <property type="evidence" value="ECO:0007669"/>
    <property type="project" value="InterPro"/>
</dbReference>
<evidence type="ECO:0000313" key="10">
    <source>
        <dbReference type="EMBL" id="SHL25901.1"/>
    </source>
</evidence>
<dbReference type="OrthoDB" id="9814637at2"/>
<dbReference type="Proteomes" id="UP000184191">
    <property type="component" value="Unassembled WGS sequence"/>
</dbReference>
<protein>
    <submittedName>
        <fullName evidence="10">Outer membrane protein TolC</fullName>
    </submittedName>
</protein>
<dbReference type="GO" id="GO:0015288">
    <property type="term" value="F:porin activity"/>
    <property type="evidence" value="ECO:0007669"/>
    <property type="project" value="TreeGrafter"/>
</dbReference>
<dbReference type="STRING" id="1054996.SAMN05444414_1097"/>
<dbReference type="EMBL" id="FRBN01000009">
    <property type="protein sequence ID" value="SHL25901.1"/>
    <property type="molecule type" value="Genomic_DNA"/>
</dbReference>
<keyword evidence="9" id="KW-0732">Signal</keyword>
<keyword evidence="6" id="KW-0472">Membrane</keyword>
<feature type="chain" id="PRO_5012545429" evidence="9">
    <location>
        <begin position="22"/>
        <end position="443"/>
    </location>
</feature>
<feature type="signal peptide" evidence="9">
    <location>
        <begin position="1"/>
        <end position="21"/>
    </location>
</feature>
<evidence type="ECO:0000256" key="3">
    <source>
        <dbReference type="ARBA" id="ARBA00022448"/>
    </source>
</evidence>
<evidence type="ECO:0000256" key="6">
    <source>
        <dbReference type="ARBA" id="ARBA00023136"/>
    </source>
</evidence>
<dbReference type="AlphaFoldDB" id="A0A1M6Z619"/>
<evidence type="ECO:0000256" key="4">
    <source>
        <dbReference type="ARBA" id="ARBA00022452"/>
    </source>
</evidence>
<evidence type="ECO:0000256" key="8">
    <source>
        <dbReference type="SAM" id="Coils"/>
    </source>
</evidence>
<evidence type="ECO:0000256" key="9">
    <source>
        <dbReference type="SAM" id="SignalP"/>
    </source>
</evidence>
<evidence type="ECO:0000256" key="7">
    <source>
        <dbReference type="ARBA" id="ARBA00023237"/>
    </source>
</evidence>
<keyword evidence="3" id="KW-0813">Transport</keyword>
<keyword evidence="4" id="KW-1134">Transmembrane beta strand</keyword>
<dbReference type="GO" id="GO:1990281">
    <property type="term" value="C:efflux pump complex"/>
    <property type="evidence" value="ECO:0007669"/>
    <property type="project" value="TreeGrafter"/>
</dbReference>
<evidence type="ECO:0000256" key="1">
    <source>
        <dbReference type="ARBA" id="ARBA00004442"/>
    </source>
</evidence>
<reference evidence="11" key="1">
    <citation type="submission" date="2016-11" db="EMBL/GenBank/DDBJ databases">
        <authorList>
            <person name="Varghese N."/>
            <person name="Submissions S."/>
        </authorList>
    </citation>
    <scope>NUCLEOTIDE SEQUENCE [LARGE SCALE GENOMIC DNA]</scope>
    <source>
        <strain evidence="11">DSM 29327</strain>
    </source>
</reference>
<dbReference type="PANTHER" id="PTHR30026">
    <property type="entry name" value="OUTER MEMBRANE PROTEIN TOLC"/>
    <property type="match status" value="1"/>
</dbReference>
<keyword evidence="11" id="KW-1185">Reference proteome</keyword>
<keyword evidence="7" id="KW-0998">Cell outer membrane</keyword>
<comment type="similarity">
    <text evidence="2">Belongs to the outer membrane factor (OMF) (TC 1.B.17) family.</text>
</comment>
<gene>
    <name evidence="10" type="ORF">SAMN05444414_1097</name>
</gene>
<keyword evidence="8" id="KW-0175">Coiled coil</keyword>
<keyword evidence="5" id="KW-0812">Transmembrane</keyword>
<dbReference type="RefSeq" id="WP_073197544.1">
    <property type="nucleotide sequence ID" value="NZ_FRBN01000009.1"/>
</dbReference>
<dbReference type="PROSITE" id="PS51257">
    <property type="entry name" value="PROKAR_LIPOPROTEIN"/>
    <property type="match status" value="1"/>
</dbReference>
<dbReference type="GO" id="GO:0009279">
    <property type="term" value="C:cell outer membrane"/>
    <property type="evidence" value="ECO:0007669"/>
    <property type="project" value="UniProtKB-SubCell"/>
</dbReference>
<accession>A0A1M6Z619</accession>
<proteinExistence type="inferred from homology"/>
<dbReference type="Gene3D" id="1.20.1600.10">
    <property type="entry name" value="Outer membrane efflux proteins (OEP)"/>
    <property type="match status" value="1"/>
</dbReference>
<dbReference type="InterPro" id="IPR051906">
    <property type="entry name" value="TolC-like"/>
</dbReference>
<organism evidence="10 11">
    <name type="scientific">Roseovarius marisflavi</name>
    <dbReference type="NCBI Taxonomy" id="1054996"/>
    <lineage>
        <taxon>Bacteria</taxon>
        <taxon>Pseudomonadati</taxon>
        <taxon>Pseudomonadota</taxon>
        <taxon>Alphaproteobacteria</taxon>
        <taxon>Rhodobacterales</taxon>
        <taxon>Roseobacteraceae</taxon>
        <taxon>Roseovarius</taxon>
    </lineage>
</organism>
<dbReference type="PANTHER" id="PTHR30026:SF22">
    <property type="entry name" value="OUTER MEMBRANE EFFLUX PROTEIN"/>
    <property type="match status" value="1"/>
</dbReference>